<reference evidence="1 2" key="1">
    <citation type="submission" date="2018-08" db="EMBL/GenBank/DDBJ databases">
        <title>A genome reference for cultivated species of the human gut microbiota.</title>
        <authorList>
            <person name="Zou Y."/>
            <person name="Xue W."/>
            <person name="Luo G."/>
        </authorList>
    </citation>
    <scope>NUCLEOTIDE SEQUENCE [LARGE SCALE GENOMIC DNA]</scope>
    <source>
        <strain evidence="1 2">AF19-10AC</strain>
    </source>
</reference>
<dbReference type="AlphaFoldDB" id="A0AAQ0RSX5"/>
<gene>
    <name evidence="1" type="ORF">DWX27_13255</name>
</gene>
<protein>
    <recommendedName>
        <fullName evidence="3">RteC protein</fullName>
    </recommendedName>
</protein>
<organism evidence="1 2">
    <name type="scientific">Bacteroides intestinalis</name>
    <dbReference type="NCBI Taxonomy" id="329854"/>
    <lineage>
        <taxon>Bacteria</taxon>
        <taxon>Pseudomonadati</taxon>
        <taxon>Bacteroidota</taxon>
        <taxon>Bacteroidia</taxon>
        <taxon>Bacteroidales</taxon>
        <taxon>Bacteroidaceae</taxon>
        <taxon>Bacteroides</taxon>
    </lineage>
</organism>
<sequence>MGTSRGKNALKFAYHQKALALVNAELELLDLKIRYPEQFRQSNQPTFQSDLYILPKSKDLGIVALGEIVVALFFSKKVFQRNGKPAHLNQIAHAFEKIFNCSFGSIYDQQEKVFDRKPFNRTKALDFLRNLIIRKDKEGRNKQDEK</sequence>
<dbReference type="Proteomes" id="UP000284772">
    <property type="component" value="Unassembled WGS sequence"/>
</dbReference>
<comment type="caution">
    <text evidence="1">The sequence shown here is derived from an EMBL/GenBank/DDBJ whole genome shotgun (WGS) entry which is preliminary data.</text>
</comment>
<evidence type="ECO:0000313" key="2">
    <source>
        <dbReference type="Proteomes" id="UP000284772"/>
    </source>
</evidence>
<evidence type="ECO:0008006" key="3">
    <source>
        <dbReference type="Google" id="ProtNLM"/>
    </source>
</evidence>
<evidence type="ECO:0000313" key="1">
    <source>
        <dbReference type="EMBL" id="RGT50923.1"/>
    </source>
</evidence>
<name>A0AAQ0RSX5_9BACE</name>
<accession>A0AAQ0RSX5</accession>
<dbReference type="EMBL" id="QRWT01000013">
    <property type="protein sequence ID" value="RGT50923.1"/>
    <property type="molecule type" value="Genomic_DNA"/>
</dbReference>
<proteinExistence type="predicted"/>